<dbReference type="GO" id="GO:0004459">
    <property type="term" value="F:L-lactate dehydrogenase (NAD+) activity"/>
    <property type="evidence" value="ECO:0007669"/>
    <property type="project" value="UniProtKB-EC"/>
</dbReference>
<comment type="catalytic activity">
    <reaction evidence="4">
        <text>(S)-lactate + NAD(+) = pyruvate + NADH + H(+)</text>
        <dbReference type="Rhea" id="RHEA:23444"/>
        <dbReference type="ChEBI" id="CHEBI:15361"/>
        <dbReference type="ChEBI" id="CHEBI:15378"/>
        <dbReference type="ChEBI" id="CHEBI:16651"/>
        <dbReference type="ChEBI" id="CHEBI:57540"/>
        <dbReference type="ChEBI" id="CHEBI:57945"/>
        <dbReference type="EC" id="1.1.1.27"/>
    </reaction>
</comment>
<dbReference type="FunFam" id="3.90.110.10:FF:000004">
    <property type="entry name" value="Malate dehydrogenase"/>
    <property type="match status" value="1"/>
</dbReference>
<dbReference type="PRINTS" id="PR00086">
    <property type="entry name" value="LLDHDRGNASE"/>
</dbReference>
<feature type="binding site" evidence="6">
    <location>
        <position position="99"/>
    </location>
    <ligand>
        <name>substrate</name>
    </ligand>
</feature>
<dbReference type="PIRSF" id="PIRSF000102">
    <property type="entry name" value="Lac_mal_DH"/>
    <property type="match status" value="1"/>
</dbReference>
<dbReference type="Gene3D" id="3.40.50.720">
    <property type="entry name" value="NAD(P)-binding Rossmann-like Domain"/>
    <property type="match status" value="1"/>
</dbReference>
<dbReference type="InterPro" id="IPR022383">
    <property type="entry name" value="Lactate/malate_DH_C"/>
</dbReference>
<evidence type="ECO:0000256" key="5">
    <source>
        <dbReference type="PIRSR" id="PIRSR000102-1"/>
    </source>
</evidence>
<gene>
    <name evidence="11" type="ORF">PVNG_00282</name>
</gene>
<dbReference type="GO" id="GO:0006089">
    <property type="term" value="P:lactate metabolic process"/>
    <property type="evidence" value="ECO:0007669"/>
    <property type="project" value="TreeGrafter"/>
</dbReference>
<accession>A0A0J9TR26</accession>
<feature type="binding site" evidence="7">
    <location>
        <begin position="13"/>
        <end position="18"/>
    </location>
    <ligand>
        <name>NAD(+)</name>
        <dbReference type="ChEBI" id="CHEBI:57540"/>
    </ligand>
</feature>
<dbReference type="FunFam" id="3.40.50.720:FF:000407">
    <property type="entry name" value="Oxidoreductase, putative"/>
    <property type="match status" value="1"/>
</dbReference>
<dbReference type="OrthoDB" id="5405561at2759"/>
<keyword evidence="2 8" id="KW-0560">Oxidoreductase</keyword>
<dbReference type="EMBL" id="KQ235499">
    <property type="protein sequence ID" value="KMZ97944.1"/>
    <property type="molecule type" value="Genomic_DNA"/>
</dbReference>
<evidence type="ECO:0000313" key="11">
    <source>
        <dbReference type="EMBL" id="KMZ97944.1"/>
    </source>
</evidence>
<dbReference type="SUPFAM" id="SSF51735">
    <property type="entry name" value="NAD(P)-binding Rossmann-fold domains"/>
    <property type="match status" value="1"/>
</dbReference>
<dbReference type="Gene3D" id="3.90.110.10">
    <property type="entry name" value="Lactate dehydrogenase/glycoside hydrolase, family 4, C-terminal"/>
    <property type="match status" value="1"/>
</dbReference>
<evidence type="ECO:0000256" key="6">
    <source>
        <dbReference type="PIRSR" id="PIRSR000102-2"/>
    </source>
</evidence>
<dbReference type="InterPro" id="IPR001557">
    <property type="entry name" value="L-lactate/malate_DH"/>
</dbReference>
<keyword evidence="3 7" id="KW-0520">NAD</keyword>
<feature type="domain" description="Lactate/malate dehydrogenase C-terminal" evidence="10">
    <location>
        <begin position="157"/>
        <end position="311"/>
    </location>
</feature>
<organism evidence="11 12">
    <name type="scientific">Plasmodium vivax North Korean</name>
    <dbReference type="NCBI Taxonomy" id="1035514"/>
    <lineage>
        <taxon>Eukaryota</taxon>
        <taxon>Sar</taxon>
        <taxon>Alveolata</taxon>
        <taxon>Apicomplexa</taxon>
        <taxon>Aconoidasida</taxon>
        <taxon>Haemosporida</taxon>
        <taxon>Plasmodiidae</taxon>
        <taxon>Plasmodium</taxon>
        <taxon>Plasmodium (Plasmodium)</taxon>
    </lineage>
</organism>
<dbReference type="Proteomes" id="UP000053239">
    <property type="component" value="Unassembled WGS sequence"/>
</dbReference>
<dbReference type="InterPro" id="IPR011275">
    <property type="entry name" value="Malate_DH_type3"/>
</dbReference>
<protein>
    <recommendedName>
        <fullName evidence="1">L-lactate dehydrogenase</fullName>
    </recommendedName>
</protein>
<sequence length="331" mass="36710">MTSVKHPKISVLGAGDIGCTLAHMICEKNLGDVVLHDFRKDLPKGRALDILHTRPLNRSRINILGTNEITDIKDSLVVVVTIEVSEREFAEFDEEDIERQVYTSNVKLLKEVSKSIKKHCPQAFVVVTTNPVDCMAKVLQENANIPSHKICGMAGVLHSARLRHNLAEKLRVNVQGFVIGAHGDKMVPLPRYCCVNGIPLHDFTKKGAITEKEISQIVEKTRNTGLELLELLPEGSVCFAPSLAIVEIIEAYLKDLKRVLVCSVPLNGQYGHKGVFAGIPVVIGGKGIEKIIELDLNAQEKELFDDSLKHISYLFENYKHEAVVEEEAKPN</sequence>
<feature type="active site" description="Proton acceptor" evidence="5">
    <location>
        <position position="182"/>
    </location>
</feature>
<dbReference type="PANTHER" id="PTHR43128">
    <property type="entry name" value="L-2-HYDROXYCARBOXYLATE DEHYDROGENASE (NAD(P)(+))"/>
    <property type="match status" value="1"/>
</dbReference>
<dbReference type="InterPro" id="IPR015955">
    <property type="entry name" value="Lactate_DH/Glyco_Ohase_4_C"/>
</dbReference>
<evidence type="ECO:0000256" key="1">
    <source>
        <dbReference type="ARBA" id="ARBA00016495"/>
    </source>
</evidence>
<dbReference type="Pfam" id="PF00056">
    <property type="entry name" value="Ldh_1_N"/>
    <property type="match status" value="1"/>
</dbReference>
<evidence type="ECO:0000256" key="3">
    <source>
        <dbReference type="ARBA" id="ARBA00023027"/>
    </source>
</evidence>
<proteinExistence type="inferred from homology"/>
<evidence type="ECO:0000256" key="4">
    <source>
        <dbReference type="ARBA" id="ARBA00049258"/>
    </source>
</evidence>
<name>A0A0J9TR26_PLAVI</name>
<evidence type="ECO:0000259" key="9">
    <source>
        <dbReference type="Pfam" id="PF00056"/>
    </source>
</evidence>
<comment type="similarity">
    <text evidence="8">Belongs to the LDH/MDH superfamily.</text>
</comment>
<feature type="binding site" evidence="6">
    <location>
        <position position="130"/>
    </location>
    <ligand>
        <name>substrate</name>
    </ligand>
</feature>
<feature type="binding site" evidence="7">
    <location>
        <position position="37"/>
    </location>
    <ligand>
        <name>NAD(+)</name>
        <dbReference type="ChEBI" id="CHEBI:57540"/>
    </ligand>
</feature>
<feature type="binding site" evidence="7">
    <location>
        <position position="105"/>
    </location>
    <ligand>
        <name>NAD(+)</name>
        <dbReference type="ChEBI" id="CHEBI:57540"/>
    </ligand>
</feature>
<feature type="domain" description="Lactate/malate dehydrogenase N-terminal" evidence="9">
    <location>
        <begin position="8"/>
        <end position="152"/>
    </location>
</feature>
<dbReference type="NCBIfam" id="NF004863">
    <property type="entry name" value="PRK06223.1"/>
    <property type="match status" value="1"/>
</dbReference>
<dbReference type="SUPFAM" id="SSF56327">
    <property type="entry name" value="LDH C-terminal domain-like"/>
    <property type="match status" value="1"/>
</dbReference>
<feature type="binding site" evidence="6">
    <location>
        <position position="161"/>
    </location>
    <ligand>
        <name>substrate</name>
    </ligand>
</feature>
<reference evidence="11 12" key="1">
    <citation type="submission" date="2011-09" db="EMBL/GenBank/DDBJ databases">
        <title>The Genome Sequence of Plasmodium vivax North Korean.</title>
        <authorList>
            <consortium name="The Broad Institute Genome Sequencing Platform"/>
            <consortium name="The Broad Institute Genome Sequencing Center for Infectious Disease"/>
            <person name="Neafsey D."/>
            <person name="Carlton J."/>
            <person name="Barnwell J."/>
            <person name="Collins W."/>
            <person name="Escalante A."/>
            <person name="Mullikin J."/>
            <person name="Saul A."/>
            <person name="Guigo R."/>
            <person name="Camara F."/>
            <person name="Young S.K."/>
            <person name="Zeng Q."/>
            <person name="Gargeya S."/>
            <person name="Fitzgerald M."/>
            <person name="Haas B."/>
            <person name="Abouelleil A."/>
            <person name="Alvarado L."/>
            <person name="Arachchi H.M."/>
            <person name="Berlin A."/>
            <person name="Brown A."/>
            <person name="Chapman S.B."/>
            <person name="Chen Z."/>
            <person name="Dunbar C."/>
            <person name="Freedman E."/>
            <person name="Gearin G."/>
            <person name="Gellesch M."/>
            <person name="Goldberg J."/>
            <person name="Griggs A."/>
            <person name="Gujja S."/>
            <person name="Heiman D."/>
            <person name="Howarth C."/>
            <person name="Larson L."/>
            <person name="Lui A."/>
            <person name="MacDonald P.J.P."/>
            <person name="Montmayeur A."/>
            <person name="Murphy C."/>
            <person name="Neiman D."/>
            <person name="Pearson M."/>
            <person name="Priest M."/>
            <person name="Roberts A."/>
            <person name="Saif S."/>
            <person name="Shea T."/>
            <person name="Shenoy N."/>
            <person name="Sisk P."/>
            <person name="Stolte C."/>
            <person name="Sykes S."/>
            <person name="Wortman J."/>
            <person name="Nusbaum C."/>
            <person name="Birren B."/>
        </authorList>
    </citation>
    <scope>NUCLEOTIDE SEQUENCE [LARGE SCALE GENOMIC DNA]</scope>
    <source>
        <strain evidence="11 12">North Korean</strain>
    </source>
</reference>
<dbReference type="InterPro" id="IPR036291">
    <property type="entry name" value="NAD(P)-bd_dom_sf"/>
</dbReference>
<evidence type="ECO:0000313" key="12">
    <source>
        <dbReference type="Proteomes" id="UP000053239"/>
    </source>
</evidence>
<evidence type="ECO:0000259" key="10">
    <source>
        <dbReference type="Pfam" id="PF02866"/>
    </source>
</evidence>
<dbReference type="PANTHER" id="PTHR43128:SF16">
    <property type="entry name" value="L-LACTATE DEHYDROGENASE"/>
    <property type="match status" value="1"/>
</dbReference>
<dbReference type="CDD" id="cd01339">
    <property type="entry name" value="LDH-like_MDH"/>
    <property type="match status" value="1"/>
</dbReference>
<dbReference type="Pfam" id="PF02866">
    <property type="entry name" value="Ldh_1_C"/>
    <property type="match status" value="1"/>
</dbReference>
<dbReference type="AlphaFoldDB" id="A0A0J9TR26"/>
<feature type="binding site" evidence="6">
    <location>
        <position position="87"/>
    </location>
    <ligand>
        <name>substrate</name>
    </ligand>
</feature>
<dbReference type="InterPro" id="IPR001236">
    <property type="entry name" value="Lactate/malate_DH_N"/>
</dbReference>
<evidence type="ECO:0000256" key="8">
    <source>
        <dbReference type="RuleBase" id="RU003369"/>
    </source>
</evidence>
<evidence type="ECO:0000256" key="2">
    <source>
        <dbReference type="ARBA" id="ARBA00023002"/>
    </source>
</evidence>
<evidence type="ECO:0000256" key="7">
    <source>
        <dbReference type="PIRSR" id="PIRSR000102-3"/>
    </source>
</evidence>